<dbReference type="GO" id="GO:0019277">
    <property type="term" value="P:UDP-N-acetylgalactosamine biosynthetic process"/>
    <property type="evidence" value="ECO:0007669"/>
    <property type="project" value="InterPro"/>
</dbReference>
<dbReference type="PANTHER" id="PTHR43783">
    <property type="entry name" value="UDP-N-ACETYLGLUCOSAMINE 1-CARBOXYVINYLTRANSFERASE"/>
    <property type="match status" value="1"/>
</dbReference>
<dbReference type="NCBIfam" id="TIGR01072">
    <property type="entry name" value="murA"/>
    <property type="match status" value="1"/>
</dbReference>
<dbReference type="Proteomes" id="UP000190911">
    <property type="component" value="Chromosome I"/>
</dbReference>
<feature type="active site" description="Proton donor" evidence="13">
    <location>
        <position position="117"/>
    </location>
</feature>
<dbReference type="PANTHER" id="PTHR43783:SF1">
    <property type="entry name" value="UDP-N-ACETYLGLUCOSAMINE 1-CARBOXYVINYLTRANSFERASE"/>
    <property type="match status" value="1"/>
</dbReference>
<dbReference type="CDD" id="cd01555">
    <property type="entry name" value="UdpNAET"/>
    <property type="match status" value="1"/>
</dbReference>
<sequence length="420" mass="44794">MDKLIITGNGSVAGEVWASGAKNAALPILCSSLLADGPVVIGNLPHLQDITTTLELLGSMGVEPVMGEKLSIQLDGSQVKRCYAPYELVKKMRASILVLGPLLAHFGHADVSLPGGCAIGSRPVDLHIRGLEAMGADIRVENGYILARVDGRLRGATIFFDTVTVTGTENLLMAATLADGTTVLENAAREPEVIDLAECLVKMGANISGHGTDTIVIEGVERLHGCHHDVMPDRIETGTFLVAAAMTGGRVKVTRTRADILDAVLAKLEEAGAEITAEDDWISLDMHGKRPRAVNIRTAPYPAFPTDMQAQFVAMNAVAEGNSRVVETIFENRFMHVQELNRMGADIALEGNTALISGVTSLSGAPVMATDLRASASLVIAAMMAEGETLVDRIYHIDRGYECIEEKLQQLGARIRRIPG</sequence>
<dbReference type="NCBIfam" id="NF006873">
    <property type="entry name" value="PRK09369.1"/>
    <property type="match status" value="1"/>
</dbReference>
<comment type="catalytic activity">
    <reaction evidence="12 13">
        <text>phosphoenolpyruvate + UDP-N-acetyl-alpha-D-glucosamine = UDP-N-acetyl-3-O-(1-carboxyvinyl)-alpha-D-glucosamine + phosphate</text>
        <dbReference type="Rhea" id="RHEA:18681"/>
        <dbReference type="ChEBI" id="CHEBI:43474"/>
        <dbReference type="ChEBI" id="CHEBI:57705"/>
        <dbReference type="ChEBI" id="CHEBI:58702"/>
        <dbReference type="ChEBI" id="CHEBI:68483"/>
        <dbReference type="EC" id="2.5.1.7"/>
    </reaction>
</comment>
<dbReference type="FunFam" id="3.65.10.10:FF:000002">
    <property type="entry name" value="UDP-N-acetylglucosamine 1-carboxyvinyltransferase"/>
    <property type="match status" value="1"/>
</dbReference>
<evidence type="ECO:0000256" key="2">
    <source>
        <dbReference type="ARBA" id="ARBA00004752"/>
    </source>
</evidence>
<dbReference type="InterPro" id="IPR013792">
    <property type="entry name" value="RNA3'P_cycl/enolpyr_Trfase_a/b"/>
</dbReference>
<feature type="binding site" evidence="13">
    <location>
        <position position="329"/>
    </location>
    <ligand>
        <name>UDP-N-acetyl-alpha-D-glucosamine</name>
        <dbReference type="ChEBI" id="CHEBI:57705"/>
    </ligand>
</feature>
<evidence type="ECO:0000256" key="10">
    <source>
        <dbReference type="ARBA" id="ARBA00023317"/>
    </source>
</evidence>
<dbReference type="Gene3D" id="3.65.10.10">
    <property type="entry name" value="Enolpyruvate transferase domain"/>
    <property type="match status" value="2"/>
</dbReference>
<feature type="binding site" evidence="13">
    <location>
        <position position="307"/>
    </location>
    <ligand>
        <name>UDP-N-acetyl-alpha-D-glucosamine</name>
        <dbReference type="ChEBI" id="CHEBI:57705"/>
    </ligand>
</feature>
<feature type="binding site" evidence="13">
    <location>
        <begin position="22"/>
        <end position="23"/>
    </location>
    <ligand>
        <name>phosphoenolpyruvate</name>
        <dbReference type="ChEBI" id="CHEBI:58702"/>
    </ligand>
</feature>
<dbReference type="STRING" id="29571.SAMN05878437_0629"/>
<keyword evidence="16" id="KW-1185">Reference proteome</keyword>
<dbReference type="GO" id="GO:0008360">
    <property type="term" value="P:regulation of cell shape"/>
    <property type="evidence" value="ECO:0007669"/>
    <property type="project" value="UniProtKB-KW"/>
</dbReference>
<evidence type="ECO:0000256" key="4">
    <source>
        <dbReference type="ARBA" id="ARBA00022618"/>
    </source>
</evidence>
<dbReference type="GO" id="GO:0005737">
    <property type="term" value="C:cytoplasm"/>
    <property type="evidence" value="ECO:0007669"/>
    <property type="project" value="UniProtKB-SubCell"/>
</dbReference>
<name>A0A1M7F3F1_9GAMM</name>
<gene>
    <name evidence="13" type="primary">murA</name>
    <name evidence="15" type="ORF">SAMN05878437_0629</name>
</gene>
<dbReference type="EMBL" id="LT670847">
    <property type="protein sequence ID" value="SHL98594.1"/>
    <property type="molecule type" value="Genomic_DNA"/>
</dbReference>
<evidence type="ECO:0000313" key="16">
    <source>
        <dbReference type="Proteomes" id="UP000190911"/>
    </source>
</evidence>
<dbReference type="InterPro" id="IPR050068">
    <property type="entry name" value="MurA_subfamily"/>
</dbReference>
<protein>
    <recommendedName>
        <fullName evidence="13">UDP-N-acetylglucosamine 1-carboxyvinyltransferase</fullName>
        <ecNumber evidence="13">2.5.1.7</ecNumber>
    </recommendedName>
    <alternativeName>
        <fullName evidence="13">Enoylpyruvate transferase</fullName>
    </alternativeName>
    <alternativeName>
        <fullName evidence="13">UDP-N-acetylglucosamine enolpyruvyl transferase</fullName>
        <shortName evidence="13">EPT</shortName>
    </alternativeName>
</protein>
<feature type="binding site" evidence="13">
    <location>
        <begin position="122"/>
        <end position="126"/>
    </location>
    <ligand>
        <name>UDP-N-acetyl-alpha-D-glucosamine</name>
        <dbReference type="ChEBI" id="CHEBI:57705"/>
    </ligand>
</feature>
<dbReference type="GO" id="GO:0051301">
    <property type="term" value="P:cell division"/>
    <property type="evidence" value="ECO:0007669"/>
    <property type="project" value="UniProtKB-KW"/>
</dbReference>
<accession>A0A1M7F3F1</accession>
<comment type="pathway">
    <text evidence="2 13">Cell wall biogenesis; peptidoglycan biosynthesis.</text>
</comment>
<keyword evidence="9 13" id="KW-0961">Cell wall biogenesis/degradation</keyword>
<dbReference type="RefSeq" id="WP_079551225.1">
    <property type="nucleotide sequence ID" value="NZ_LT670847.1"/>
</dbReference>
<reference evidence="15 16" key="1">
    <citation type="submission" date="2016-11" db="EMBL/GenBank/DDBJ databases">
        <authorList>
            <person name="Jaros S."/>
            <person name="Januszkiewicz K."/>
            <person name="Wedrychowicz H."/>
        </authorList>
    </citation>
    <scope>NUCLEOTIDE SEQUENCE [LARGE SCALE GENOMIC DNA]</scope>
    <source>
        <strain evidence="15 16">ACAM 12</strain>
    </source>
</reference>
<evidence type="ECO:0000256" key="8">
    <source>
        <dbReference type="ARBA" id="ARBA00023306"/>
    </source>
</evidence>
<keyword evidence="7 13" id="KW-0573">Peptidoglycan synthesis</keyword>
<dbReference type="AlphaFoldDB" id="A0A1M7F3F1"/>
<keyword evidence="6 13" id="KW-0133">Cell shape</keyword>
<dbReference type="InterPro" id="IPR036968">
    <property type="entry name" value="Enolpyruvate_Tfrase_sf"/>
</dbReference>
<evidence type="ECO:0000256" key="3">
    <source>
        <dbReference type="ARBA" id="ARBA00022490"/>
    </source>
</evidence>
<dbReference type="EC" id="2.5.1.7" evidence="13"/>
<comment type="caution">
    <text evidence="13">Lacks conserved residue(s) required for the propagation of feature annotation.</text>
</comment>
<dbReference type="InterPro" id="IPR001986">
    <property type="entry name" value="Enolpyruvate_Tfrase_dom"/>
</dbReference>
<evidence type="ECO:0000259" key="14">
    <source>
        <dbReference type="Pfam" id="PF00275"/>
    </source>
</evidence>
<comment type="similarity">
    <text evidence="11 13">Belongs to the EPSP synthase family. MurA subfamily.</text>
</comment>
<keyword evidence="4 13" id="KW-0132">Cell division</keyword>
<evidence type="ECO:0000256" key="11">
    <source>
        <dbReference type="ARBA" id="ARBA00038367"/>
    </source>
</evidence>
<keyword evidence="5 13" id="KW-0808">Transferase</keyword>
<dbReference type="GO" id="GO:0071555">
    <property type="term" value="P:cell wall organization"/>
    <property type="evidence" value="ECO:0007669"/>
    <property type="project" value="UniProtKB-KW"/>
</dbReference>
<feature type="domain" description="Enolpyruvate transferase" evidence="14">
    <location>
        <begin position="7"/>
        <end position="408"/>
    </location>
</feature>
<evidence type="ECO:0000256" key="9">
    <source>
        <dbReference type="ARBA" id="ARBA00023316"/>
    </source>
</evidence>
<dbReference type="SUPFAM" id="SSF55205">
    <property type="entry name" value="EPT/RTPC-like"/>
    <property type="match status" value="1"/>
</dbReference>
<dbReference type="HAMAP" id="MF_00111">
    <property type="entry name" value="MurA"/>
    <property type="match status" value="1"/>
</dbReference>
<feature type="binding site" evidence="13">
    <location>
        <position position="93"/>
    </location>
    <ligand>
        <name>UDP-N-acetyl-alpha-D-glucosamine</name>
        <dbReference type="ChEBI" id="CHEBI:57705"/>
    </ligand>
</feature>
<dbReference type="GO" id="GO:0008760">
    <property type="term" value="F:UDP-N-acetylglucosamine 1-carboxyvinyltransferase activity"/>
    <property type="evidence" value="ECO:0007669"/>
    <property type="project" value="UniProtKB-UniRule"/>
</dbReference>
<dbReference type="UniPathway" id="UPA00219"/>
<dbReference type="Pfam" id="PF00275">
    <property type="entry name" value="EPSP_synthase"/>
    <property type="match status" value="1"/>
</dbReference>
<evidence type="ECO:0000256" key="5">
    <source>
        <dbReference type="ARBA" id="ARBA00022679"/>
    </source>
</evidence>
<dbReference type="InterPro" id="IPR005750">
    <property type="entry name" value="UDP_GlcNAc_COvinyl_MurA"/>
</dbReference>
<keyword evidence="10 13" id="KW-0670">Pyruvate</keyword>
<evidence type="ECO:0000256" key="12">
    <source>
        <dbReference type="ARBA" id="ARBA00047527"/>
    </source>
</evidence>
<dbReference type="OrthoDB" id="9803760at2"/>
<proteinExistence type="inferred from homology"/>
<comment type="subcellular location">
    <subcellularLocation>
        <location evidence="1 13">Cytoplasm</location>
    </subcellularLocation>
</comment>
<dbReference type="FunCoup" id="A0A1M7F3F1">
    <property type="interactions" value="468"/>
</dbReference>
<feature type="modified residue" description="2-(S-cysteinyl)pyruvic acid O-phosphothioketal" evidence="13">
    <location>
        <position position="117"/>
    </location>
</feature>
<keyword evidence="3 13" id="KW-0963">Cytoplasm</keyword>
<evidence type="ECO:0000313" key="15">
    <source>
        <dbReference type="EMBL" id="SHL98594.1"/>
    </source>
</evidence>
<comment type="function">
    <text evidence="13">Cell wall formation. Adds enolpyruvyl to UDP-N-acetylglucosamine.</text>
</comment>
<dbReference type="GO" id="GO:0009252">
    <property type="term" value="P:peptidoglycan biosynthetic process"/>
    <property type="evidence" value="ECO:0007669"/>
    <property type="project" value="UniProtKB-UniRule"/>
</dbReference>
<keyword evidence="8 13" id="KW-0131">Cell cycle</keyword>
<evidence type="ECO:0000256" key="7">
    <source>
        <dbReference type="ARBA" id="ARBA00022984"/>
    </source>
</evidence>
<evidence type="ECO:0000256" key="1">
    <source>
        <dbReference type="ARBA" id="ARBA00004496"/>
    </source>
</evidence>
<evidence type="ECO:0000256" key="13">
    <source>
        <dbReference type="HAMAP-Rule" id="MF_00111"/>
    </source>
</evidence>
<organism evidence="15 16">
    <name type="scientific">Vreelandella subglaciescola</name>
    <dbReference type="NCBI Taxonomy" id="29571"/>
    <lineage>
        <taxon>Bacteria</taxon>
        <taxon>Pseudomonadati</taxon>
        <taxon>Pseudomonadota</taxon>
        <taxon>Gammaproteobacteria</taxon>
        <taxon>Oceanospirillales</taxon>
        <taxon>Halomonadaceae</taxon>
        <taxon>Vreelandella</taxon>
    </lineage>
</organism>
<dbReference type="InParanoid" id="A0A1M7F3F1"/>
<evidence type="ECO:0000256" key="6">
    <source>
        <dbReference type="ARBA" id="ARBA00022960"/>
    </source>
</evidence>